<dbReference type="Proteomes" id="UP000001542">
    <property type="component" value="Unassembled WGS sequence"/>
</dbReference>
<dbReference type="RefSeq" id="XP_001582880.1">
    <property type="nucleotide sequence ID" value="XM_001582830.1"/>
</dbReference>
<reference evidence="1" key="1">
    <citation type="submission" date="2006-10" db="EMBL/GenBank/DDBJ databases">
        <authorList>
            <person name="Amadeo P."/>
            <person name="Zhao Q."/>
            <person name="Wortman J."/>
            <person name="Fraser-Liggett C."/>
            <person name="Carlton J."/>
        </authorList>
    </citation>
    <scope>NUCLEOTIDE SEQUENCE</scope>
    <source>
        <strain evidence="1">G3</strain>
    </source>
</reference>
<accession>A2DCF7</accession>
<dbReference type="SUPFAM" id="SSF53098">
    <property type="entry name" value="Ribonuclease H-like"/>
    <property type="match status" value="1"/>
</dbReference>
<sequence length="379" mass="43116">MSNKAIREVTCPISKVKHIIVRKDDTEAIRALRIWATKLFVRMRRGESILLSMDCEGWKLGTIHKSLGLLQICEILDQSILIKPRDESQKSLRLKSGFLVHFPTTNEVIDILSGVLHHPNVILCTYDFTSDISSLMEAGVKINTKRIFDAQLVSASNTSTEPIWVLTDTQARSIIARARGMIGTVKEAQDAVNFMSSKKGNMFEFLTFLHRKDQDPFASMVDDDFYKYAAGDLVMTALAALYSFYFGFSSKTWELSAIKVKEFLSLQKMHQQVLMPSAVRQEAFLTRYNLKDLKEYQTSGYKIPLTDDSVIRMALTLYVKADMIVNLLKILPEKYSKSFSEINAQIIRNDLEGKLEEVKARIQTLSPFDDDTNIEEAQN</sequence>
<evidence type="ECO:0000313" key="2">
    <source>
        <dbReference type="Proteomes" id="UP000001542"/>
    </source>
</evidence>
<name>A2DCF7_TRIV3</name>
<dbReference type="GO" id="GO:0003676">
    <property type="term" value="F:nucleic acid binding"/>
    <property type="evidence" value="ECO:0007669"/>
    <property type="project" value="InterPro"/>
</dbReference>
<dbReference type="EMBL" id="DS113187">
    <property type="protein sequence ID" value="EAY21894.1"/>
    <property type="molecule type" value="Genomic_DNA"/>
</dbReference>
<reference evidence="1" key="2">
    <citation type="journal article" date="2007" name="Science">
        <title>Draft genome sequence of the sexually transmitted pathogen Trichomonas vaginalis.</title>
        <authorList>
            <person name="Carlton J.M."/>
            <person name="Hirt R.P."/>
            <person name="Silva J.C."/>
            <person name="Delcher A.L."/>
            <person name="Schatz M."/>
            <person name="Zhao Q."/>
            <person name="Wortman J.R."/>
            <person name="Bidwell S.L."/>
            <person name="Alsmark U.C.M."/>
            <person name="Besteiro S."/>
            <person name="Sicheritz-Ponten T."/>
            <person name="Noel C.J."/>
            <person name="Dacks J.B."/>
            <person name="Foster P.G."/>
            <person name="Simillion C."/>
            <person name="Van de Peer Y."/>
            <person name="Miranda-Saavedra D."/>
            <person name="Barton G.J."/>
            <person name="Westrop G.D."/>
            <person name="Mueller S."/>
            <person name="Dessi D."/>
            <person name="Fiori P.L."/>
            <person name="Ren Q."/>
            <person name="Paulsen I."/>
            <person name="Zhang H."/>
            <person name="Bastida-Corcuera F.D."/>
            <person name="Simoes-Barbosa A."/>
            <person name="Brown M.T."/>
            <person name="Hayes R.D."/>
            <person name="Mukherjee M."/>
            <person name="Okumura C.Y."/>
            <person name="Schneider R."/>
            <person name="Smith A.J."/>
            <person name="Vanacova S."/>
            <person name="Villalvazo M."/>
            <person name="Haas B.J."/>
            <person name="Pertea M."/>
            <person name="Feldblyum T.V."/>
            <person name="Utterback T.R."/>
            <person name="Shu C.L."/>
            <person name="Osoegawa K."/>
            <person name="de Jong P.J."/>
            <person name="Hrdy I."/>
            <person name="Horvathova L."/>
            <person name="Zubacova Z."/>
            <person name="Dolezal P."/>
            <person name="Malik S.B."/>
            <person name="Logsdon J.M. Jr."/>
            <person name="Henze K."/>
            <person name="Gupta A."/>
            <person name="Wang C.C."/>
            <person name="Dunne R.L."/>
            <person name="Upcroft J.A."/>
            <person name="Upcroft P."/>
            <person name="White O."/>
            <person name="Salzberg S.L."/>
            <person name="Tang P."/>
            <person name="Chiu C.-H."/>
            <person name="Lee Y.-S."/>
            <person name="Embley T.M."/>
            <person name="Coombs G.H."/>
            <person name="Mottram J.C."/>
            <person name="Tachezy J."/>
            <person name="Fraser-Liggett C.M."/>
            <person name="Johnson P.J."/>
        </authorList>
    </citation>
    <scope>NUCLEOTIDE SEQUENCE [LARGE SCALE GENOMIC DNA]</scope>
    <source>
        <strain evidence="1">G3</strain>
    </source>
</reference>
<dbReference type="InParanoid" id="A2DCF7"/>
<evidence type="ECO:0008006" key="3">
    <source>
        <dbReference type="Google" id="ProtNLM"/>
    </source>
</evidence>
<dbReference type="AlphaFoldDB" id="A2DCF7"/>
<dbReference type="InterPro" id="IPR036397">
    <property type="entry name" value="RNaseH_sf"/>
</dbReference>
<dbReference type="OrthoDB" id="10598987at2759"/>
<gene>
    <name evidence="1" type="ORF">TVAG_249540</name>
</gene>
<organism evidence="1 2">
    <name type="scientific">Trichomonas vaginalis (strain ATCC PRA-98 / G3)</name>
    <dbReference type="NCBI Taxonomy" id="412133"/>
    <lineage>
        <taxon>Eukaryota</taxon>
        <taxon>Metamonada</taxon>
        <taxon>Parabasalia</taxon>
        <taxon>Trichomonadida</taxon>
        <taxon>Trichomonadidae</taxon>
        <taxon>Trichomonas</taxon>
    </lineage>
</organism>
<dbReference type="VEuPathDB" id="TrichDB:TVAG_249540"/>
<protein>
    <recommendedName>
        <fullName evidence="3">3'-5' exonuclease domain-containing protein</fullName>
    </recommendedName>
</protein>
<dbReference type="KEGG" id="tva:5467446"/>
<keyword evidence="2" id="KW-1185">Reference proteome</keyword>
<dbReference type="VEuPathDB" id="TrichDB:TVAGG3_0956970"/>
<dbReference type="InterPro" id="IPR012337">
    <property type="entry name" value="RNaseH-like_sf"/>
</dbReference>
<dbReference type="Gene3D" id="3.30.420.10">
    <property type="entry name" value="Ribonuclease H-like superfamily/Ribonuclease H"/>
    <property type="match status" value="1"/>
</dbReference>
<evidence type="ECO:0000313" key="1">
    <source>
        <dbReference type="EMBL" id="EAY21894.1"/>
    </source>
</evidence>
<proteinExistence type="predicted"/>